<proteinExistence type="predicted"/>
<keyword evidence="2" id="KW-0012">Acyltransferase</keyword>
<organism evidence="4 5">
    <name type="scientific">Lysobacter soyae</name>
    <dbReference type="NCBI Taxonomy" id="2764185"/>
    <lineage>
        <taxon>Bacteria</taxon>
        <taxon>Pseudomonadati</taxon>
        <taxon>Pseudomonadota</taxon>
        <taxon>Gammaproteobacteria</taxon>
        <taxon>Lysobacterales</taxon>
        <taxon>Lysobacteraceae</taxon>
        <taxon>Lysobacter</taxon>
    </lineage>
</organism>
<sequence>MVEKTRIKQATLDDMDELAPMFDAYRVFYGCKSDVRRAHDWLRARIGNNESTVLMATTGNDPAGFVQMYPMYSSVHTARIWILNDLFVDPAHRRSGVAQALLDAAKSFARDDGARSIMLETSRDNAAARALYTGNGWQEDDTQWYSHIL</sequence>
<dbReference type="CDD" id="cd04301">
    <property type="entry name" value="NAT_SF"/>
    <property type="match status" value="1"/>
</dbReference>
<dbReference type="Proteomes" id="UP000824755">
    <property type="component" value="Chromosome"/>
</dbReference>
<dbReference type="InterPro" id="IPR000182">
    <property type="entry name" value="GNAT_dom"/>
</dbReference>
<evidence type="ECO:0000313" key="5">
    <source>
        <dbReference type="Proteomes" id="UP000824755"/>
    </source>
</evidence>
<dbReference type="PANTHER" id="PTHR43877">
    <property type="entry name" value="AMINOALKYLPHOSPHONATE N-ACETYLTRANSFERASE-RELATED-RELATED"/>
    <property type="match status" value="1"/>
</dbReference>
<dbReference type="SUPFAM" id="SSF55729">
    <property type="entry name" value="Acyl-CoA N-acyltransferases (Nat)"/>
    <property type="match status" value="1"/>
</dbReference>
<name>A0ABX8WRR6_9GAMM</name>
<dbReference type="RefSeq" id="WP_220380347.1">
    <property type="nucleotide sequence ID" value="NZ_CP080544.1"/>
</dbReference>
<dbReference type="InterPro" id="IPR050832">
    <property type="entry name" value="Bact_Acetyltransf"/>
</dbReference>
<keyword evidence="5" id="KW-1185">Reference proteome</keyword>
<keyword evidence="1" id="KW-0808">Transferase</keyword>
<dbReference type="Gene3D" id="3.40.630.30">
    <property type="match status" value="1"/>
</dbReference>
<dbReference type="EMBL" id="CP080544">
    <property type="protein sequence ID" value="QYR53531.1"/>
    <property type="molecule type" value="Genomic_DNA"/>
</dbReference>
<reference evidence="4 5" key="1">
    <citation type="submission" date="2021-08" db="EMBL/GenBank/DDBJ databases">
        <title>Lysobacter sp. strain CJ11 Genome sequencing and assembly.</title>
        <authorList>
            <person name="Kim I."/>
        </authorList>
    </citation>
    <scope>NUCLEOTIDE SEQUENCE [LARGE SCALE GENOMIC DNA]</scope>
    <source>
        <strain evidence="4 5">CJ11</strain>
    </source>
</reference>
<gene>
    <name evidence="4" type="ORF">H8L67_03230</name>
</gene>
<evidence type="ECO:0000313" key="4">
    <source>
        <dbReference type="EMBL" id="QYR53531.1"/>
    </source>
</evidence>
<protein>
    <submittedName>
        <fullName evidence="4">GNAT family N-acetyltransferase</fullName>
    </submittedName>
</protein>
<evidence type="ECO:0000256" key="2">
    <source>
        <dbReference type="ARBA" id="ARBA00023315"/>
    </source>
</evidence>
<evidence type="ECO:0000259" key="3">
    <source>
        <dbReference type="PROSITE" id="PS51186"/>
    </source>
</evidence>
<dbReference type="Pfam" id="PF00583">
    <property type="entry name" value="Acetyltransf_1"/>
    <property type="match status" value="1"/>
</dbReference>
<accession>A0ABX8WRR6</accession>
<feature type="domain" description="N-acetyltransferase" evidence="3">
    <location>
        <begin position="5"/>
        <end position="149"/>
    </location>
</feature>
<dbReference type="InterPro" id="IPR016181">
    <property type="entry name" value="Acyl_CoA_acyltransferase"/>
</dbReference>
<dbReference type="PROSITE" id="PS51186">
    <property type="entry name" value="GNAT"/>
    <property type="match status" value="1"/>
</dbReference>
<evidence type="ECO:0000256" key="1">
    <source>
        <dbReference type="ARBA" id="ARBA00022679"/>
    </source>
</evidence>